<gene>
    <name evidence="3" type="ORF">SAMN05421647_101956</name>
</gene>
<accession>A0A1N6PDK6</accession>
<dbReference type="RefSeq" id="WP_076461206.1">
    <property type="nucleotide sequence ID" value="NZ_FTMN01000001.1"/>
</dbReference>
<name>A0A1N6PDK6_9GAMM</name>
<protein>
    <submittedName>
        <fullName evidence="3">Uncharacterized protein</fullName>
    </submittedName>
</protein>
<organism evidence="3 4">
    <name type="scientific">Marinobacterium stanieri</name>
    <dbReference type="NCBI Taxonomy" id="49186"/>
    <lineage>
        <taxon>Bacteria</taxon>
        <taxon>Pseudomonadati</taxon>
        <taxon>Pseudomonadota</taxon>
        <taxon>Gammaproteobacteria</taxon>
        <taxon>Oceanospirillales</taxon>
        <taxon>Oceanospirillaceae</taxon>
        <taxon>Marinobacterium</taxon>
    </lineage>
</organism>
<evidence type="ECO:0000256" key="2">
    <source>
        <dbReference type="SAM" id="Phobius"/>
    </source>
</evidence>
<dbReference type="EMBL" id="FTMN01000001">
    <property type="protein sequence ID" value="SIQ02262.1"/>
    <property type="molecule type" value="Genomic_DNA"/>
</dbReference>
<reference evidence="3 4" key="1">
    <citation type="submission" date="2017-01" db="EMBL/GenBank/DDBJ databases">
        <authorList>
            <person name="Mah S.A."/>
            <person name="Swanson W.J."/>
            <person name="Moy G.W."/>
            <person name="Vacquier V.D."/>
        </authorList>
    </citation>
    <scope>NUCLEOTIDE SEQUENCE [LARGE SCALE GENOMIC DNA]</scope>
    <source>
        <strain evidence="3 4">DSM 7027</strain>
    </source>
</reference>
<dbReference type="STRING" id="49186.SAMN05421647_101956"/>
<dbReference type="Proteomes" id="UP000186895">
    <property type="component" value="Unassembled WGS sequence"/>
</dbReference>
<evidence type="ECO:0000313" key="4">
    <source>
        <dbReference type="Proteomes" id="UP000186895"/>
    </source>
</evidence>
<dbReference type="AlphaFoldDB" id="A0A1N6PDK6"/>
<feature type="transmembrane region" description="Helical" evidence="2">
    <location>
        <begin position="23"/>
        <end position="45"/>
    </location>
</feature>
<keyword evidence="2" id="KW-0812">Transmembrane</keyword>
<evidence type="ECO:0000256" key="1">
    <source>
        <dbReference type="SAM" id="Coils"/>
    </source>
</evidence>
<proteinExistence type="predicted"/>
<keyword evidence="2" id="KW-1133">Transmembrane helix</keyword>
<keyword evidence="4" id="KW-1185">Reference proteome</keyword>
<feature type="coiled-coil region" evidence="1">
    <location>
        <begin position="71"/>
        <end position="103"/>
    </location>
</feature>
<sequence>MCPAPHERIVFERAPDPVDPPPLWLQIALGVAAGGILLFLLWFGYQKYQEYRFVRSLEAATNALHGSMERMNEQSRQAAVERRRALEAQNQARQQRLEESRLRMEQERIAREVKLDAKRDRAEYMKKLSDPKCQFWMDNLRSTGSEKAKVMVSYHCPN</sequence>
<evidence type="ECO:0000313" key="3">
    <source>
        <dbReference type="EMBL" id="SIQ02262.1"/>
    </source>
</evidence>
<keyword evidence="2" id="KW-0472">Membrane</keyword>
<keyword evidence="1" id="KW-0175">Coiled coil</keyword>